<evidence type="ECO:0000313" key="1">
    <source>
        <dbReference type="EMBL" id="AER65984.1"/>
    </source>
</evidence>
<dbReference type="AlphaFoldDB" id="G7V6M5"/>
<accession>G7V6M5</accession>
<proteinExistence type="predicted"/>
<evidence type="ECO:0000313" key="2">
    <source>
        <dbReference type="Proteomes" id="UP000005868"/>
    </source>
</evidence>
<keyword evidence="2" id="KW-1185">Reference proteome</keyword>
<protein>
    <submittedName>
        <fullName evidence="1">5-dehydro-4-deoxyglucarate dehydratase</fullName>
    </submittedName>
</protein>
<dbReference type="Proteomes" id="UP000005868">
    <property type="component" value="Chromosome"/>
</dbReference>
<dbReference type="HOGENOM" id="CLU_2756507_0_0_0"/>
<reference evidence="1 2" key="2">
    <citation type="journal article" date="2012" name="Stand. Genomic Sci.">
        <title>Genome sequence of the moderately thermophilic, amino-acid-degrading and sulfur-reducing bacterium Thermovirga lienii type strain (Cas60314(T)).</title>
        <authorList>
            <person name="Goker M."/>
            <person name="Saunders E."/>
            <person name="Lapidus A."/>
            <person name="Nolan M."/>
            <person name="Lucas S."/>
            <person name="Hammon N."/>
            <person name="Deshpande S."/>
            <person name="Cheng J.F."/>
            <person name="Han C."/>
            <person name="Tapia R."/>
            <person name="Goodwin L.A."/>
            <person name="Pitluck S."/>
            <person name="Liolios K."/>
            <person name="Mavromatis K."/>
            <person name="Pagani I."/>
            <person name="Ivanova N."/>
            <person name="Mikhailova N."/>
            <person name="Pati A."/>
            <person name="Chen A."/>
            <person name="Palaniappan K."/>
            <person name="Land M."/>
            <person name="Chang Y.J."/>
            <person name="Jeffries C.D."/>
            <person name="Brambilla E.M."/>
            <person name="Rohde M."/>
            <person name="Spring S."/>
            <person name="Detter J.C."/>
            <person name="Woyke T."/>
            <person name="Bristow J."/>
            <person name="Eisen J.A."/>
            <person name="Markowitz V."/>
            <person name="Hugenholtz P."/>
            <person name="Kyrpides N.C."/>
            <person name="Klenk H.P."/>
        </authorList>
    </citation>
    <scope>NUCLEOTIDE SEQUENCE [LARGE SCALE GENOMIC DNA]</scope>
    <source>
        <strain evidence="2">ATCC BAA-1197 / DSM 17291 / Cas60314</strain>
    </source>
</reference>
<name>G7V6M5_THELD</name>
<sequence length="70" mass="8165">MPVFNDWSGDMNEVPDLYRKHFSKIFAQDGQRVWSLRMLPVREGYALISNFLGNSTYRAARRVMIPKDGD</sequence>
<dbReference type="EMBL" id="CP003096">
    <property type="protein sequence ID" value="AER65984.1"/>
    <property type="molecule type" value="Genomic_DNA"/>
</dbReference>
<reference evidence="2" key="1">
    <citation type="submission" date="2011-10" db="EMBL/GenBank/DDBJ databases">
        <title>The complete genome of chromosome of Thermovirga lienii DSM 17291.</title>
        <authorList>
            <consortium name="US DOE Joint Genome Institute (JGI-PGF)"/>
            <person name="Lucas S."/>
            <person name="Copeland A."/>
            <person name="Lapidus A."/>
            <person name="Glavina del Rio T."/>
            <person name="Dalin E."/>
            <person name="Tice H."/>
            <person name="Bruce D."/>
            <person name="Goodwin L."/>
            <person name="Pitluck S."/>
            <person name="Peters L."/>
            <person name="Mikhailova N."/>
            <person name="Saunders E."/>
            <person name="Kyrpides N."/>
            <person name="Mavromatis K."/>
            <person name="Ivanova N."/>
            <person name="Last F.I."/>
            <person name="Brettin T."/>
            <person name="Detter J.C."/>
            <person name="Han C."/>
            <person name="Larimer F."/>
            <person name="Land M."/>
            <person name="Hauser L."/>
            <person name="Markowitz V."/>
            <person name="Cheng J.-F."/>
            <person name="Hugenholtz P."/>
            <person name="Woyke T."/>
            <person name="Wu D."/>
            <person name="Spring S."/>
            <person name="Schroeder M."/>
            <person name="Brambilla E.-M."/>
            <person name="Klenk H.-P."/>
            <person name="Eisen J.A."/>
        </authorList>
    </citation>
    <scope>NUCLEOTIDE SEQUENCE [LARGE SCALE GENOMIC DNA]</scope>
    <source>
        <strain evidence="2">ATCC BAA-1197 / DSM 17291 / Cas60314</strain>
    </source>
</reference>
<gene>
    <name evidence="1" type="ordered locus">Tlie_0243</name>
</gene>
<organism evidence="1 2">
    <name type="scientific">Thermovirga lienii (strain ATCC BAA-1197 / DSM 17291 / Cas60314)</name>
    <dbReference type="NCBI Taxonomy" id="580340"/>
    <lineage>
        <taxon>Bacteria</taxon>
        <taxon>Thermotogati</taxon>
        <taxon>Synergistota</taxon>
        <taxon>Synergistia</taxon>
        <taxon>Synergistales</taxon>
        <taxon>Thermovirgaceae</taxon>
        <taxon>Thermovirga</taxon>
    </lineage>
</organism>
<dbReference type="STRING" id="580340.Tlie_0243"/>
<dbReference type="KEGG" id="tli:Tlie_0243"/>